<dbReference type="HAMAP" id="MF_00108">
    <property type="entry name" value="IspD"/>
    <property type="match status" value="1"/>
</dbReference>
<keyword evidence="2 4" id="KW-0548">Nucleotidyltransferase</keyword>
<dbReference type="InterPro" id="IPR029044">
    <property type="entry name" value="Nucleotide-diphossugar_trans"/>
</dbReference>
<dbReference type="CDD" id="cd02516">
    <property type="entry name" value="CDP-ME_synthetase"/>
    <property type="match status" value="1"/>
</dbReference>
<sequence>MMKYTVIIPAAGMGSRMNTDYNKIFIPLGEVPVIRMTVEKFEADPDCNAIYLAGRKDEIGTLHEILAGCTKVRGIIEGGKERQHSIYNVLGAIEPADYVFVHDGARPFVSEETLTHLKEAVPVHKAVICGVRPKDTLKRIDGSTVEATIDRDQVVAVHTPQAFDYELLMSAYRNALENELSVTDDSMMVEALGVSVHVTPSTYDNIKITTREDLKVAQSIMNKGEG</sequence>
<dbReference type="RefSeq" id="WP_380570729.1">
    <property type="nucleotide sequence ID" value="NZ_JBHMAH010000029.1"/>
</dbReference>
<protein>
    <recommendedName>
        <fullName evidence="4">2-C-methyl-D-erythritol 4-phosphate cytidylyltransferase</fullName>
        <ecNumber evidence="4">2.7.7.60</ecNumber>
    </recommendedName>
    <alternativeName>
        <fullName evidence="4">4-diphosphocytidyl-2C-methyl-D-erythritol synthase</fullName>
    </alternativeName>
    <alternativeName>
        <fullName evidence="4">MEP cytidylyltransferase</fullName>
        <shortName evidence="4">MCT</shortName>
    </alternativeName>
</protein>
<evidence type="ECO:0000313" key="6">
    <source>
        <dbReference type="Proteomes" id="UP001589740"/>
    </source>
</evidence>
<comment type="pathway">
    <text evidence="4">Isoprenoid biosynthesis; isopentenyl diphosphate biosynthesis via DXP pathway; isopentenyl diphosphate from 1-deoxy-D-xylulose 5-phosphate: step 2/6.</text>
</comment>
<dbReference type="NCBIfam" id="TIGR00453">
    <property type="entry name" value="ispD"/>
    <property type="match status" value="1"/>
</dbReference>
<feature type="site" description="Positions MEP for the nucleophilic attack" evidence="4">
    <location>
        <position position="151"/>
    </location>
</feature>
<accession>A0ABV5Z4X5</accession>
<evidence type="ECO:0000313" key="5">
    <source>
        <dbReference type="EMBL" id="MFB9861165.1"/>
    </source>
</evidence>
<dbReference type="Gene3D" id="3.90.550.10">
    <property type="entry name" value="Spore Coat Polysaccharide Biosynthesis Protein SpsA, Chain A"/>
    <property type="match status" value="1"/>
</dbReference>
<dbReference type="EMBL" id="JBHMAH010000029">
    <property type="protein sequence ID" value="MFB9861165.1"/>
    <property type="molecule type" value="Genomic_DNA"/>
</dbReference>
<evidence type="ECO:0000256" key="1">
    <source>
        <dbReference type="ARBA" id="ARBA00022679"/>
    </source>
</evidence>
<feature type="site" description="Positions MEP for the nucleophilic attack" evidence="4">
    <location>
        <position position="207"/>
    </location>
</feature>
<name>A0ABV5Z4X5_9STAP</name>
<gene>
    <name evidence="4 5" type="primary">ispD</name>
    <name evidence="5" type="ORF">ACFFLE_08820</name>
</gene>
<dbReference type="InterPro" id="IPR001228">
    <property type="entry name" value="IspD"/>
</dbReference>
<organism evidence="5 6">
    <name type="scientific">Salinicoccus siamensis</name>
    <dbReference type="NCBI Taxonomy" id="381830"/>
    <lineage>
        <taxon>Bacteria</taxon>
        <taxon>Bacillati</taxon>
        <taxon>Bacillota</taxon>
        <taxon>Bacilli</taxon>
        <taxon>Bacillales</taxon>
        <taxon>Staphylococcaceae</taxon>
        <taxon>Salinicoccus</taxon>
    </lineage>
</organism>
<dbReference type="GO" id="GO:0050518">
    <property type="term" value="F:2-C-methyl-D-erythritol 4-phosphate cytidylyltransferase activity"/>
    <property type="evidence" value="ECO:0007669"/>
    <property type="project" value="UniProtKB-EC"/>
</dbReference>
<reference evidence="5 6" key="1">
    <citation type="submission" date="2024-09" db="EMBL/GenBank/DDBJ databases">
        <authorList>
            <person name="Sun Q."/>
            <person name="Mori K."/>
        </authorList>
    </citation>
    <scope>NUCLEOTIDE SEQUENCE [LARGE SCALE GENOMIC DNA]</scope>
    <source>
        <strain evidence="5 6">JCM 12822</strain>
    </source>
</reference>
<dbReference type="Pfam" id="PF01128">
    <property type="entry name" value="IspD"/>
    <property type="match status" value="1"/>
</dbReference>
<dbReference type="PANTHER" id="PTHR32125:SF4">
    <property type="entry name" value="2-C-METHYL-D-ERYTHRITOL 4-PHOSPHATE CYTIDYLYLTRANSFERASE, CHLOROPLASTIC"/>
    <property type="match status" value="1"/>
</dbReference>
<evidence type="ECO:0000256" key="3">
    <source>
        <dbReference type="ARBA" id="ARBA00023229"/>
    </source>
</evidence>
<dbReference type="Proteomes" id="UP001589740">
    <property type="component" value="Unassembled WGS sequence"/>
</dbReference>
<keyword evidence="1 4" id="KW-0808">Transferase</keyword>
<evidence type="ECO:0000256" key="2">
    <source>
        <dbReference type="ARBA" id="ARBA00022695"/>
    </source>
</evidence>
<dbReference type="EC" id="2.7.7.60" evidence="4"/>
<evidence type="ECO:0000256" key="4">
    <source>
        <dbReference type="HAMAP-Rule" id="MF_00108"/>
    </source>
</evidence>
<comment type="similarity">
    <text evidence="4">Belongs to the IspD/TarI cytidylyltransferase family. IspD subfamily.</text>
</comment>
<comment type="function">
    <text evidence="4">Catalyzes the formation of 4-diphosphocytidyl-2-C-methyl-D-erythritol from CTP and 2-C-methyl-D-erythritol 4-phosphate (MEP).</text>
</comment>
<feature type="site" description="Transition state stabilizer" evidence="4">
    <location>
        <position position="23"/>
    </location>
</feature>
<feature type="site" description="Transition state stabilizer" evidence="4">
    <location>
        <position position="16"/>
    </location>
</feature>
<comment type="catalytic activity">
    <reaction evidence="4">
        <text>2-C-methyl-D-erythritol 4-phosphate + CTP + H(+) = 4-CDP-2-C-methyl-D-erythritol + diphosphate</text>
        <dbReference type="Rhea" id="RHEA:13429"/>
        <dbReference type="ChEBI" id="CHEBI:15378"/>
        <dbReference type="ChEBI" id="CHEBI:33019"/>
        <dbReference type="ChEBI" id="CHEBI:37563"/>
        <dbReference type="ChEBI" id="CHEBI:57823"/>
        <dbReference type="ChEBI" id="CHEBI:58262"/>
        <dbReference type="EC" id="2.7.7.60"/>
    </reaction>
</comment>
<comment type="caution">
    <text evidence="5">The sequence shown here is derived from an EMBL/GenBank/DDBJ whole genome shotgun (WGS) entry which is preliminary data.</text>
</comment>
<dbReference type="InterPro" id="IPR050088">
    <property type="entry name" value="IspD/TarI_cytidylyltransf_bact"/>
</dbReference>
<dbReference type="SUPFAM" id="SSF53448">
    <property type="entry name" value="Nucleotide-diphospho-sugar transferases"/>
    <property type="match status" value="1"/>
</dbReference>
<proteinExistence type="inferred from homology"/>
<keyword evidence="6" id="KW-1185">Reference proteome</keyword>
<keyword evidence="3 4" id="KW-0414">Isoprene biosynthesis</keyword>
<dbReference type="InterPro" id="IPR034683">
    <property type="entry name" value="IspD/TarI"/>
</dbReference>
<dbReference type="PANTHER" id="PTHR32125">
    <property type="entry name" value="2-C-METHYL-D-ERYTHRITOL 4-PHOSPHATE CYTIDYLYLTRANSFERASE, CHLOROPLASTIC"/>
    <property type="match status" value="1"/>
</dbReference>